<gene>
    <name evidence="1" type="ORF">F0U47_06165</name>
</gene>
<reference evidence="1 2" key="1">
    <citation type="submission" date="2019-09" db="EMBL/GenBank/DDBJ databases">
        <title>Nocardioides panacisoli sp. nov., isolated from the soil of a ginseng field.</title>
        <authorList>
            <person name="Cho C."/>
        </authorList>
    </citation>
    <scope>NUCLEOTIDE SEQUENCE [LARGE SCALE GENOMIC DNA]</scope>
    <source>
        <strain evidence="1 2">BN140041</strain>
    </source>
</reference>
<dbReference type="PANTHER" id="PTHR38436">
    <property type="entry name" value="POLYKETIDE CYCLASE SNOAL-LIKE DOMAIN"/>
    <property type="match status" value="1"/>
</dbReference>
<dbReference type="Proteomes" id="UP000324351">
    <property type="component" value="Unassembled WGS sequence"/>
</dbReference>
<dbReference type="PANTHER" id="PTHR38436:SF1">
    <property type="entry name" value="ESTER CYCLASE"/>
    <property type="match status" value="1"/>
</dbReference>
<dbReference type="GO" id="GO:0030638">
    <property type="term" value="P:polyketide metabolic process"/>
    <property type="evidence" value="ECO:0007669"/>
    <property type="project" value="InterPro"/>
</dbReference>
<accession>A0A5B1M6B0</accession>
<organism evidence="1 2">
    <name type="scientific">Nocardioides antri</name>
    <dbReference type="NCBI Taxonomy" id="2607659"/>
    <lineage>
        <taxon>Bacteria</taxon>
        <taxon>Bacillati</taxon>
        <taxon>Actinomycetota</taxon>
        <taxon>Actinomycetes</taxon>
        <taxon>Propionibacteriales</taxon>
        <taxon>Nocardioidaceae</taxon>
        <taxon>Nocardioides</taxon>
    </lineage>
</organism>
<dbReference type="InterPro" id="IPR009959">
    <property type="entry name" value="Cyclase_SnoaL-like"/>
</dbReference>
<dbReference type="AlphaFoldDB" id="A0A5B1M6B0"/>
<proteinExistence type="predicted"/>
<name>A0A5B1M6B0_9ACTN</name>
<evidence type="ECO:0000313" key="1">
    <source>
        <dbReference type="EMBL" id="KAA1428492.1"/>
    </source>
</evidence>
<keyword evidence="2" id="KW-1185">Reference proteome</keyword>
<evidence type="ECO:0000313" key="2">
    <source>
        <dbReference type="Proteomes" id="UP000324351"/>
    </source>
</evidence>
<comment type="caution">
    <text evidence="1">The sequence shown here is derived from an EMBL/GenBank/DDBJ whole genome shotgun (WGS) entry which is preliminary data.</text>
</comment>
<dbReference type="RefSeq" id="WP_149749428.1">
    <property type="nucleotide sequence ID" value="NZ_VUJW01000002.1"/>
</dbReference>
<reference evidence="1 2" key="2">
    <citation type="submission" date="2019-09" db="EMBL/GenBank/DDBJ databases">
        <authorList>
            <person name="Jin C."/>
        </authorList>
    </citation>
    <scope>NUCLEOTIDE SEQUENCE [LARGE SCALE GENOMIC DNA]</scope>
    <source>
        <strain evidence="1 2">BN140041</strain>
    </source>
</reference>
<dbReference type="Pfam" id="PF07366">
    <property type="entry name" value="SnoaL"/>
    <property type="match status" value="1"/>
</dbReference>
<protein>
    <submittedName>
        <fullName evidence="1">Ester cyclase</fullName>
    </submittedName>
</protein>
<dbReference type="EMBL" id="VUJW01000002">
    <property type="protein sequence ID" value="KAA1428492.1"/>
    <property type="molecule type" value="Genomic_DNA"/>
</dbReference>
<sequence length="131" mass="14680">MTTGDPDPTQAVKRLIDEVMNQGNLDVLDDLYVPRLAAVARRWVEPFLNSFSDIRMRIVELVVEDETVVGRFSCSGTHTGTWLGHAPTGRRFTNVAEVYFFDVVDGRITRVWGLEDTADRLRQLGLSPAGD</sequence>
<dbReference type="InterPro" id="IPR032710">
    <property type="entry name" value="NTF2-like_dom_sf"/>
</dbReference>
<dbReference type="Gene3D" id="3.10.450.50">
    <property type="match status" value="1"/>
</dbReference>
<dbReference type="SUPFAM" id="SSF54427">
    <property type="entry name" value="NTF2-like"/>
    <property type="match status" value="1"/>
</dbReference>